<dbReference type="PANTHER" id="PTHR38037">
    <property type="entry name" value="ZN_PROTEASE DOMAIN-CONTAINING PROTEIN"/>
    <property type="match status" value="1"/>
</dbReference>
<keyword evidence="1" id="KW-1133">Transmembrane helix</keyword>
<dbReference type="AlphaFoldDB" id="A0A2P7NUU7"/>
<name>A0A2P7NUU7_9PROT</name>
<organism evidence="3 4">
    <name type="scientific">Nitrosomonas supralitoralis</name>
    <dbReference type="NCBI Taxonomy" id="2116706"/>
    <lineage>
        <taxon>Bacteria</taxon>
        <taxon>Pseudomonadati</taxon>
        <taxon>Pseudomonadota</taxon>
        <taxon>Betaproteobacteria</taxon>
        <taxon>Nitrosomonadales</taxon>
        <taxon>Nitrosomonadaceae</taxon>
        <taxon>Nitrosomonas</taxon>
    </lineage>
</organism>
<evidence type="ECO:0000313" key="3">
    <source>
        <dbReference type="EMBL" id="PSJ17209.1"/>
    </source>
</evidence>
<keyword evidence="1" id="KW-0812">Transmembrane</keyword>
<sequence length="178" mass="20270">MKSQKTNLFYFIFLFIGTVTFFASTPVIANKSVYGYLEPVTLTPDKITLTAKLDTGAETASISAKDIQLYEKKGEEYVKFKVSHPNLEQTLHYNLPIVRHSKIKRRAIDGINNKKFHSRPVVNIEIYFDGKPHKIMVNLIDRSNFSTPMLLGRKALEKVDAIVDSTVANTLLSKNERY</sequence>
<dbReference type="Proteomes" id="UP000241912">
    <property type="component" value="Unassembled WGS sequence"/>
</dbReference>
<dbReference type="GO" id="GO:0008233">
    <property type="term" value="F:peptidase activity"/>
    <property type="evidence" value="ECO:0007669"/>
    <property type="project" value="UniProtKB-KW"/>
</dbReference>
<dbReference type="EMBL" id="PXXU01000025">
    <property type="protein sequence ID" value="PSJ17209.1"/>
    <property type="molecule type" value="Genomic_DNA"/>
</dbReference>
<dbReference type="OrthoDB" id="8546610at2"/>
<dbReference type="InterPro" id="IPR008503">
    <property type="entry name" value="Asp_endopeptidase"/>
</dbReference>
<dbReference type="PANTHER" id="PTHR38037:SF2">
    <property type="entry name" value="ATP-DEPENDENT ZINC PROTEASE DOMAIN-CONTAINING PROTEIN-RELATED"/>
    <property type="match status" value="1"/>
</dbReference>
<evidence type="ECO:0000313" key="4">
    <source>
        <dbReference type="Proteomes" id="UP000241912"/>
    </source>
</evidence>
<gene>
    <name evidence="3" type="ORF">C7H79_09435</name>
</gene>
<dbReference type="SUPFAM" id="SSF50630">
    <property type="entry name" value="Acid proteases"/>
    <property type="match status" value="1"/>
</dbReference>
<keyword evidence="1" id="KW-0472">Membrane</keyword>
<keyword evidence="3" id="KW-0378">Hydrolase</keyword>
<evidence type="ECO:0000256" key="1">
    <source>
        <dbReference type="SAM" id="Phobius"/>
    </source>
</evidence>
<protein>
    <submittedName>
        <fullName evidence="3">ATP-dependent zinc protease</fullName>
    </submittedName>
</protein>
<keyword evidence="3" id="KW-0645">Protease</keyword>
<dbReference type="InterPro" id="IPR021109">
    <property type="entry name" value="Peptidase_aspartic_dom_sf"/>
</dbReference>
<accession>A0A2P7NUU7</accession>
<dbReference type="Gene3D" id="2.40.70.10">
    <property type="entry name" value="Acid Proteases"/>
    <property type="match status" value="1"/>
</dbReference>
<proteinExistence type="predicted"/>
<feature type="transmembrane region" description="Helical" evidence="1">
    <location>
        <begin position="7"/>
        <end position="29"/>
    </location>
</feature>
<reference evidence="3 4" key="1">
    <citation type="submission" date="2018-03" db="EMBL/GenBank/DDBJ databases">
        <title>Draft genome of Nitrosomonas supralitoralis APG5.</title>
        <authorList>
            <person name="Urakawa H."/>
            <person name="Lopez J.V."/>
        </authorList>
    </citation>
    <scope>NUCLEOTIDE SEQUENCE [LARGE SCALE GENOMIC DNA]</scope>
    <source>
        <strain evidence="3 4">APG5</strain>
    </source>
</reference>
<dbReference type="RefSeq" id="WP_106707033.1">
    <property type="nucleotide sequence ID" value="NZ_PXXU01000025.1"/>
</dbReference>
<dbReference type="Pfam" id="PF05618">
    <property type="entry name" value="Zn_protease"/>
    <property type="match status" value="1"/>
</dbReference>
<feature type="domain" description="Retropepsin-like aspartic endopeptidase" evidence="2">
    <location>
        <begin position="33"/>
        <end position="166"/>
    </location>
</feature>
<dbReference type="GO" id="GO:0006508">
    <property type="term" value="P:proteolysis"/>
    <property type="evidence" value="ECO:0007669"/>
    <property type="project" value="UniProtKB-KW"/>
</dbReference>
<comment type="caution">
    <text evidence="3">The sequence shown here is derived from an EMBL/GenBank/DDBJ whole genome shotgun (WGS) entry which is preliminary data.</text>
</comment>
<evidence type="ECO:0000259" key="2">
    <source>
        <dbReference type="Pfam" id="PF05618"/>
    </source>
</evidence>
<keyword evidence="4" id="KW-1185">Reference proteome</keyword>